<evidence type="ECO:0000313" key="1">
    <source>
        <dbReference type="EMBL" id="PHN07680.1"/>
    </source>
</evidence>
<comment type="caution">
    <text evidence="1">The sequence shown here is derived from an EMBL/GenBank/DDBJ whole genome shotgun (WGS) entry which is preliminary data.</text>
</comment>
<accession>A0A2D0NH19</accession>
<dbReference type="EMBL" id="PDUD01000009">
    <property type="protein sequence ID" value="PHN07680.1"/>
    <property type="molecule type" value="Genomic_DNA"/>
</dbReference>
<protein>
    <submittedName>
        <fullName evidence="1">Uncharacterized protein</fullName>
    </submittedName>
</protein>
<organism evidence="1 2">
    <name type="scientific">Flavilitoribacter nigricans (strain ATCC 23147 / DSM 23189 / NBRC 102662 / NCIMB 1420 / SS-2)</name>
    <name type="common">Lewinella nigricans</name>
    <dbReference type="NCBI Taxonomy" id="1122177"/>
    <lineage>
        <taxon>Bacteria</taxon>
        <taxon>Pseudomonadati</taxon>
        <taxon>Bacteroidota</taxon>
        <taxon>Saprospiria</taxon>
        <taxon>Saprospirales</taxon>
        <taxon>Lewinellaceae</taxon>
        <taxon>Flavilitoribacter</taxon>
    </lineage>
</organism>
<gene>
    <name evidence="1" type="ORF">CRP01_06155</name>
</gene>
<evidence type="ECO:0000313" key="2">
    <source>
        <dbReference type="Proteomes" id="UP000223913"/>
    </source>
</evidence>
<name>A0A2D0NH19_FLAN2</name>
<keyword evidence="2" id="KW-1185">Reference proteome</keyword>
<proteinExistence type="predicted"/>
<dbReference type="AlphaFoldDB" id="A0A2D0NH19"/>
<sequence>MKCLRPVFASIANGTFPGGRTPLFANQKLNSIYFIDLFFWYFHPFGIRSNPYGINRCKKG</sequence>
<reference evidence="1 2" key="1">
    <citation type="submission" date="2017-10" db="EMBL/GenBank/DDBJ databases">
        <title>The draft genome sequence of Lewinella nigricans NBRC 102662.</title>
        <authorList>
            <person name="Wang K."/>
        </authorList>
    </citation>
    <scope>NUCLEOTIDE SEQUENCE [LARGE SCALE GENOMIC DNA]</scope>
    <source>
        <strain evidence="1 2">NBRC 102662</strain>
    </source>
</reference>
<dbReference type="Proteomes" id="UP000223913">
    <property type="component" value="Unassembled WGS sequence"/>
</dbReference>